<keyword evidence="3 4" id="KW-0472">Membrane</keyword>
<evidence type="ECO:0000256" key="2">
    <source>
        <dbReference type="ARBA" id="ARBA00022989"/>
    </source>
</evidence>
<dbReference type="Pfam" id="PF04145">
    <property type="entry name" value="Ctr"/>
    <property type="match status" value="1"/>
</dbReference>
<keyword evidence="4" id="KW-0187">Copper transport</keyword>
<keyword evidence="1 4" id="KW-0812">Transmembrane</keyword>
<keyword evidence="6" id="KW-1185">Reference proteome</keyword>
<feature type="transmembrane region" description="Helical" evidence="4">
    <location>
        <begin position="196"/>
        <end position="220"/>
    </location>
</feature>
<feature type="transmembrane region" description="Helical" evidence="4">
    <location>
        <begin position="170"/>
        <end position="190"/>
    </location>
</feature>
<evidence type="ECO:0000256" key="4">
    <source>
        <dbReference type="RuleBase" id="RU367022"/>
    </source>
</evidence>
<comment type="subcellular location">
    <subcellularLocation>
        <location evidence="4">Membrane</location>
        <topology evidence="4">Multi-pass membrane protein</topology>
    </subcellularLocation>
</comment>
<evidence type="ECO:0000256" key="1">
    <source>
        <dbReference type="ARBA" id="ARBA00022692"/>
    </source>
</evidence>
<keyword evidence="4" id="KW-0186">Copper</keyword>
<feature type="transmembrane region" description="Helical" evidence="4">
    <location>
        <begin position="118"/>
        <end position="138"/>
    </location>
</feature>
<sequence length="277" mass="31271">MGHNAHNSMMGHMNHSSMGHNHYNSSEDMGYMNQTNIEHMLHMNQSIMGRMGHLNYSDMEHMGHINHSDVEHMGHVNHSDMERMGHMDHDMHDMGYKPFFTTKTSAAMFLHQWPTDTQVGIVTALIASVIIAVALECLQEYSRITFLRISARRTGSGRFGTDLYSCLEKLFMSAIIMIRVIAGYLLMLSVMPMNVWIMMCVCLGATLGYGLGKPIVALVIHKKKQLPAKQTDHENMLLNDTKGKMLSHSPEAIYKSTSTGISETCFIEESMSMVQEK</sequence>
<reference evidence="5" key="2">
    <citation type="journal article" date="2021" name="Genome Biol. Evol.">
        <title>Developing a high-quality reference genome for a parasitic bivalve with doubly uniparental inheritance (Bivalvia: Unionida).</title>
        <authorList>
            <person name="Smith C.H."/>
        </authorList>
    </citation>
    <scope>NUCLEOTIDE SEQUENCE</scope>
    <source>
        <strain evidence="5">CHS0354</strain>
        <tissue evidence="5">Mantle</tissue>
    </source>
</reference>
<keyword evidence="4" id="KW-0406">Ion transport</keyword>
<dbReference type="Proteomes" id="UP001195483">
    <property type="component" value="Unassembled WGS sequence"/>
</dbReference>
<dbReference type="GO" id="GO:0005375">
    <property type="term" value="F:copper ion transmembrane transporter activity"/>
    <property type="evidence" value="ECO:0007669"/>
    <property type="project" value="UniProtKB-UniRule"/>
</dbReference>
<reference evidence="5" key="1">
    <citation type="journal article" date="2021" name="Genome Biol. Evol.">
        <title>A High-Quality Reference Genome for a Parasitic Bivalve with Doubly Uniparental Inheritance (Bivalvia: Unionida).</title>
        <authorList>
            <person name="Smith C.H."/>
        </authorList>
    </citation>
    <scope>NUCLEOTIDE SEQUENCE</scope>
    <source>
        <strain evidence="5">CHS0354</strain>
    </source>
</reference>
<protein>
    <recommendedName>
        <fullName evidence="4">Copper transport protein</fullName>
    </recommendedName>
</protein>
<dbReference type="AlphaFoldDB" id="A0AAE0W8N8"/>
<comment type="caution">
    <text evidence="5">The sequence shown here is derived from an EMBL/GenBank/DDBJ whole genome shotgun (WGS) entry which is preliminary data.</text>
</comment>
<name>A0AAE0W8N8_9BIVA</name>
<evidence type="ECO:0000313" key="6">
    <source>
        <dbReference type="Proteomes" id="UP001195483"/>
    </source>
</evidence>
<organism evidence="5 6">
    <name type="scientific">Potamilus streckersoni</name>
    <dbReference type="NCBI Taxonomy" id="2493646"/>
    <lineage>
        <taxon>Eukaryota</taxon>
        <taxon>Metazoa</taxon>
        <taxon>Spiralia</taxon>
        <taxon>Lophotrochozoa</taxon>
        <taxon>Mollusca</taxon>
        <taxon>Bivalvia</taxon>
        <taxon>Autobranchia</taxon>
        <taxon>Heteroconchia</taxon>
        <taxon>Palaeoheterodonta</taxon>
        <taxon>Unionida</taxon>
        <taxon>Unionoidea</taxon>
        <taxon>Unionidae</taxon>
        <taxon>Ambleminae</taxon>
        <taxon>Lampsilini</taxon>
        <taxon>Potamilus</taxon>
    </lineage>
</organism>
<dbReference type="PANTHER" id="PTHR12483:SF115">
    <property type="entry name" value="COPPER TRANSPORT PROTEIN"/>
    <property type="match status" value="1"/>
</dbReference>
<proteinExistence type="inferred from homology"/>
<dbReference type="InterPro" id="IPR007274">
    <property type="entry name" value="Cop_transporter"/>
</dbReference>
<keyword evidence="4" id="KW-0813">Transport</keyword>
<dbReference type="GO" id="GO:0016020">
    <property type="term" value="C:membrane"/>
    <property type="evidence" value="ECO:0007669"/>
    <property type="project" value="UniProtKB-SubCell"/>
</dbReference>
<accession>A0AAE0W8N8</accession>
<evidence type="ECO:0000313" key="5">
    <source>
        <dbReference type="EMBL" id="KAK3606193.1"/>
    </source>
</evidence>
<comment type="similarity">
    <text evidence="4">Belongs to the copper transporter (Ctr) (TC 1.A.56) family. SLC31A subfamily.</text>
</comment>
<keyword evidence="2 4" id="KW-1133">Transmembrane helix</keyword>
<gene>
    <name evidence="5" type="ORF">CHS0354_010839</name>
</gene>
<dbReference type="PANTHER" id="PTHR12483">
    <property type="entry name" value="SOLUTE CARRIER FAMILY 31 COPPER TRANSPORTERS"/>
    <property type="match status" value="1"/>
</dbReference>
<reference evidence="5" key="3">
    <citation type="submission" date="2023-05" db="EMBL/GenBank/DDBJ databases">
        <authorList>
            <person name="Smith C.H."/>
        </authorList>
    </citation>
    <scope>NUCLEOTIDE SEQUENCE</scope>
    <source>
        <strain evidence="5">CHS0354</strain>
        <tissue evidence="5">Mantle</tissue>
    </source>
</reference>
<evidence type="ECO:0000256" key="3">
    <source>
        <dbReference type="ARBA" id="ARBA00023136"/>
    </source>
</evidence>
<dbReference type="EMBL" id="JAEAOA010000675">
    <property type="protein sequence ID" value="KAK3606193.1"/>
    <property type="molecule type" value="Genomic_DNA"/>
</dbReference>